<sequence length="127" mass="13971">MEKSTVSLLVESMTAEERGLAGKYAGMTAGQIAKDETGIAFIVNNAFAMNHLLWLPDADLDWFTPIEEPSHLSVGLIGHVGDTPVYSDWYYGSPSDRQRPCDQIPRVGVVNVTTNEISLITVEQFAR</sequence>
<gene>
    <name evidence="1" type="ORF">Alexandra_16</name>
</gene>
<protein>
    <submittedName>
        <fullName evidence="1">Uncharacterized protein</fullName>
    </submittedName>
</protein>
<keyword evidence="2" id="KW-1185">Reference proteome</keyword>
<dbReference type="EMBL" id="MH248138">
    <property type="protein sequence ID" value="AWY08297.1"/>
    <property type="molecule type" value="Genomic_DNA"/>
</dbReference>
<dbReference type="Proteomes" id="UP000251795">
    <property type="component" value="Segment"/>
</dbReference>
<proteinExistence type="predicted"/>
<evidence type="ECO:0000313" key="1">
    <source>
        <dbReference type="EMBL" id="AWY08297.1"/>
    </source>
</evidence>
<accession>A0A2Z4QDU9</accession>
<name>A0A2Z4QDU9_9CAUD</name>
<evidence type="ECO:0000313" key="2">
    <source>
        <dbReference type="Proteomes" id="UP000251795"/>
    </source>
</evidence>
<organism evidence="1 2">
    <name type="scientific">Erwinia phage vB_EamM_Alexandra</name>
    <dbReference type="NCBI Taxonomy" id="2201424"/>
    <lineage>
        <taxon>Viruses</taxon>
        <taxon>Duplodnaviria</taxon>
        <taxon>Heunggongvirae</taxon>
        <taxon>Uroviricota</taxon>
        <taxon>Caudoviricetes</taxon>
        <taxon>Alexandravirus</taxon>
        <taxon>Alexandravirus alexandra</taxon>
    </lineage>
</organism>
<reference evidence="1 2" key="1">
    <citation type="submission" date="2018-04" db="EMBL/GenBank/DDBJ databases">
        <authorList>
            <person name="Go L.Y."/>
            <person name="Mitchell J.A."/>
        </authorList>
    </citation>
    <scope>NUCLEOTIDE SEQUENCE [LARGE SCALE GENOMIC DNA]</scope>
</reference>